<evidence type="ECO:0000313" key="5">
    <source>
        <dbReference type="EMBL" id="KMS95712.1"/>
    </source>
</evidence>
<dbReference type="GO" id="GO:0005777">
    <property type="term" value="C:peroxisome"/>
    <property type="evidence" value="ECO:0007669"/>
    <property type="project" value="EnsemblPlants"/>
</dbReference>
<dbReference type="Gene3D" id="3.30.428.10">
    <property type="entry name" value="HIT-like"/>
    <property type="match status" value="1"/>
</dbReference>
<dbReference type="PROSITE" id="PS00892">
    <property type="entry name" value="HIT_1"/>
    <property type="match status" value="1"/>
</dbReference>
<dbReference type="InterPro" id="IPR036265">
    <property type="entry name" value="HIT-like_sf"/>
</dbReference>
<name>A0A0J8B7E9_BETVV</name>
<dbReference type="InterPro" id="IPR019808">
    <property type="entry name" value="Histidine_triad_CS"/>
</dbReference>
<feature type="short sequence motif" description="Histidine triad motif" evidence="2 3">
    <location>
        <begin position="146"/>
        <end position="150"/>
    </location>
</feature>
<dbReference type="InterPro" id="IPR039384">
    <property type="entry name" value="HINT"/>
</dbReference>
<dbReference type="AlphaFoldDB" id="A0A0J8B7E9"/>
<accession>A0A0J8B7E9</accession>
<dbReference type="OMA" id="IVKATQC"/>
<reference evidence="5 6" key="1">
    <citation type="journal article" date="2014" name="Nature">
        <title>The genome of the recently domesticated crop plant sugar beet (Beta vulgaris).</title>
        <authorList>
            <person name="Dohm J.C."/>
            <person name="Minoche A.E."/>
            <person name="Holtgrawe D."/>
            <person name="Capella-Gutierrez S."/>
            <person name="Zakrzewski F."/>
            <person name="Tafer H."/>
            <person name="Rupp O."/>
            <person name="Sorensen T.R."/>
            <person name="Stracke R."/>
            <person name="Reinhardt R."/>
            <person name="Goesmann A."/>
            <person name="Kraft T."/>
            <person name="Schulz B."/>
            <person name="Stadler P.F."/>
            <person name="Schmidt T."/>
            <person name="Gabaldon T."/>
            <person name="Lehrach H."/>
            <person name="Weisshaar B."/>
            <person name="Himmelbauer H."/>
        </authorList>
    </citation>
    <scope>NUCLEOTIDE SEQUENCE [LARGE SCALE GENOMIC DNA]</scope>
    <source>
        <tissue evidence="5">Taproot</tissue>
    </source>
</reference>
<dbReference type="Proteomes" id="UP000035740">
    <property type="component" value="Unassembled WGS sequence"/>
</dbReference>
<dbReference type="KEGG" id="bvg:104884046"/>
<dbReference type="InterPro" id="IPR011146">
    <property type="entry name" value="HIT-like"/>
</dbReference>
<dbReference type="GO" id="GO:0047627">
    <property type="term" value="F:adenylylsulfatase activity"/>
    <property type="evidence" value="ECO:0007669"/>
    <property type="project" value="EnsemblPlants"/>
</dbReference>
<dbReference type="EMBL" id="KQ090440">
    <property type="protein sequence ID" value="KMS95712.1"/>
    <property type="molecule type" value="Genomic_DNA"/>
</dbReference>
<evidence type="ECO:0000259" key="4">
    <source>
        <dbReference type="PROSITE" id="PS51084"/>
    </source>
</evidence>
<dbReference type="PRINTS" id="PR00332">
    <property type="entry name" value="HISTRIAD"/>
</dbReference>
<evidence type="ECO:0000256" key="3">
    <source>
        <dbReference type="PROSITE-ProRule" id="PRU00464"/>
    </source>
</evidence>
<dbReference type="InterPro" id="IPR001310">
    <property type="entry name" value="Histidine_triad_HIT"/>
</dbReference>
<organism evidence="5 6">
    <name type="scientific">Beta vulgaris subsp. vulgaris</name>
    <name type="common">Beet</name>
    <dbReference type="NCBI Taxonomy" id="3555"/>
    <lineage>
        <taxon>Eukaryota</taxon>
        <taxon>Viridiplantae</taxon>
        <taxon>Streptophyta</taxon>
        <taxon>Embryophyta</taxon>
        <taxon>Tracheophyta</taxon>
        <taxon>Spermatophyta</taxon>
        <taxon>Magnoliopsida</taxon>
        <taxon>eudicotyledons</taxon>
        <taxon>Gunneridae</taxon>
        <taxon>Pentapetalae</taxon>
        <taxon>Caryophyllales</taxon>
        <taxon>Chenopodiaceae</taxon>
        <taxon>Betoideae</taxon>
        <taxon>Beta</taxon>
    </lineage>
</organism>
<gene>
    <name evidence="5" type="ORF">BVRB_005570</name>
</gene>
<dbReference type="PANTHER" id="PTHR47670:SF1">
    <property type="entry name" value="ADENYLYLSULFATASE HINT3"/>
    <property type="match status" value="1"/>
</dbReference>
<dbReference type="Pfam" id="PF01230">
    <property type="entry name" value="HIT"/>
    <property type="match status" value="1"/>
</dbReference>
<keyword evidence="6" id="KW-1185">Reference proteome</keyword>
<dbReference type="PANTHER" id="PTHR47670">
    <property type="entry name" value="ADENYLYLSULFATASE HINT3"/>
    <property type="match status" value="1"/>
</dbReference>
<dbReference type="Gramene" id="KMS95712">
    <property type="protein sequence ID" value="KMS95712"/>
    <property type="gene ID" value="BVRB_005570"/>
</dbReference>
<evidence type="ECO:0000256" key="2">
    <source>
        <dbReference type="PIRSR" id="PIRSR601310-3"/>
    </source>
</evidence>
<dbReference type="GO" id="GO:0006790">
    <property type="term" value="P:sulfur compound metabolic process"/>
    <property type="evidence" value="ECO:0007669"/>
    <property type="project" value="EnsemblPlants"/>
</dbReference>
<dbReference type="eggNOG" id="KOG3275">
    <property type="taxonomic scope" value="Eukaryota"/>
</dbReference>
<dbReference type="SUPFAM" id="SSF54197">
    <property type="entry name" value="HIT-like"/>
    <property type="match status" value="1"/>
</dbReference>
<dbReference type="PROSITE" id="PS51084">
    <property type="entry name" value="HIT_2"/>
    <property type="match status" value="1"/>
</dbReference>
<feature type="active site" description="Tele-AMP-histidine intermediate" evidence="1">
    <location>
        <position position="148"/>
    </location>
</feature>
<proteinExistence type="predicted"/>
<evidence type="ECO:0000313" key="6">
    <source>
        <dbReference type="Proteomes" id="UP000035740"/>
    </source>
</evidence>
<dbReference type="CDD" id="cd01277">
    <property type="entry name" value="HINT_subgroup"/>
    <property type="match status" value="1"/>
</dbReference>
<evidence type="ECO:0000256" key="1">
    <source>
        <dbReference type="PIRSR" id="PIRSR601310-1"/>
    </source>
</evidence>
<dbReference type="GO" id="GO:0009150">
    <property type="term" value="P:purine ribonucleotide metabolic process"/>
    <property type="evidence" value="ECO:0007669"/>
    <property type="project" value="EnsemblPlants"/>
</dbReference>
<feature type="domain" description="HIT" evidence="4">
    <location>
        <begin position="54"/>
        <end position="161"/>
    </location>
</feature>
<dbReference type="OrthoDB" id="672793at2759"/>
<protein>
    <recommendedName>
        <fullName evidence="4">HIT domain-containing protein</fullName>
    </recommendedName>
</protein>
<sequence>MDFEAQRRRMAVLCSHLCPPIIDSHNTQIVSTSNCSSDSTRDLVENPNFQKDCVFCKIIQGNSPAFKIYEDDMCLCILDTSPLSRGHSLLIPKHHFCALDATPPSVIAAMCSKIPFISNAIKKATGCDSFNLLVNNGAAAGQVIFHTHIHIIPRKTHDRLWASESLRRLSLKLDQEAPHLAESIREHLLLEINEEECKDQGPALAGNCRD</sequence>